<evidence type="ECO:0000256" key="6">
    <source>
        <dbReference type="HAMAP-Rule" id="MF_00114"/>
    </source>
</evidence>
<dbReference type="Proteomes" id="UP001596405">
    <property type="component" value="Unassembled WGS sequence"/>
</dbReference>
<comment type="pathway">
    <text evidence="6">Carbohydrate degradation; 2-deoxy-D-ribose 1-phosphate degradation; D-glyceraldehyde 3-phosphate and acetaldehyde from 2-deoxy-alpha-D-ribose 1-phosphate: step 2/2.</text>
</comment>
<evidence type="ECO:0000256" key="1">
    <source>
        <dbReference type="ARBA" id="ARBA00010936"/>
    </source>
</evidence>
<keyword evidence="3 6" id="KW-0456">Lyase</keyword>
<feature type="active site" description="Proton donor/acceptor" evidence="6">
    <location>
        <position position="192"/>
    </location>
</feature>
<dbReference type="EMBL" id="JBHSYQ010000005">
    <property type="protein sequence ID" value="MFC6998311.1"/>
    <property type="molecule type" value="Genomic_DNA"/>
</dbReference>
<name>A0ABW2DNG3_9BACT</name>
<dbReference type="InterPro" id="IPR002915">
    <property type="entry name" value="DeoC/FbaB/LacD_aldolase"/>
</dbReference>
<dbReference type="HAMAP" id="MF_00114">
    <property type="entry name" value="DeoC_type1"/>
    <property type="match status" value="1"/>
</dbReference>
<dbReference type="EC" id="4.1.2.4" evidence="6"/>
<organism evidence="7 8">
    <name type="scientific">Rufibacter roseus</name>
    <dbReference type="NCBI Taxonomy" id="1567108"/>
    <lineage>
        <taxon>Bacteria</taxon>
        <taxon>Pseudomonadati</taxon>
        <taxon>Bacteroidota</taxon>
        <taxon>Cytophagia</taxon>
        <taxon>Cytophagales</taxon>
        <taxon>Hymenobacteraceae</taxon>
        <taxon>Rufibacter</taxon>
    </lineage>
</organism>
<dbReference type="InterPro" id="IPR013785">
    <property type="entry name" value="Aldolase_TIM"/>
</dbReference>
<dbReference type="SMART" id="SM01133">
    <property type="entry name" value="DeoC"/>
    <property type="match status" value="1"/>
</dbReference>
<evidence type="ECO:0000256" key="4">
    <source>
        <dbReference type="ARBA" id="ARBA00023270"/>
    </source>
</evidence>
<gene>
    <name evidence="6 7" type="primary">deoC</name>
    <name evidence="7" type="ORF">ACFQHR_11800</name>
</gene>
<keyword evidence="4 6" id="KW-0704">Schiff base</keyword>
<dbReference type="NCBIfam" id="TIGR00126">
    <property type="entry name" value="deoC"/>
    <property type="match status" value="1"/>
</dbReference>
<keyword evidence="2 6" id="KW-0963">Cytoplasm</keyword>
<dbReference type="InterPro" id="IPR011343">
    <property type="entry name" value="DeoC"/>
</dbReference>
<sequence>MKTNVPIAPEQSLAPYIDHTVLKPDTTQAMVAQLCEEAVHHRFAAVCVPPCFVKQAVAALQDTGVQVATVVGFPLGYQLAKVKFFEAHQALTEGATEIDVVMNIAAFKSGKHEEVLSELQELSTLCHFKNAVLKVIIETALLSPEEIVQACKICEEAEADYVKTSTGFASGGAQVEDILLMRATLSKHIKIKASGGIKTKEAALALVKAGADRIGTSSGVSLL</sequence>
<evidence type="ECO:0000256" key="5">
    <source>
        <dbReference type="ARBA" id="ARBA00048791"/>
    </source>
</evidence>
<evidence type="ECO:0000256" key="2">
    <source>
        <dbReference type="ARBA" id="ARBA00022490"/>
    </source>
</evidence>
<evidence type="ECO:0000313" key="8">
    <source>
        <dbReference type="Proteomes" id="UP001596405"/>
    </source>
</evidence>
<dbReference type="PANTHER" id="PTHR10889">
    <property type="entry name" value="DEOXYRIBOSE-PHOSPHATE ALDOLASE"/>
    <property type="match status" value="1"/>
</dbReference>
<comment type="catalytic activity">
    <reaction evidence="5 6">
        <text>2-deoxy-D-ribose 5-phosphate = D-glyceraldehyde 3-phosphate + acetaldehyde</text>
        <dbReference type="Rhea" id="RHEA:12821"/>
        <dbReference type="ChEBI" id="CHEBI:15343"/>
        <dbReference type="ChEBI" id="CHEBI:59776"/>
        <dbReference type="ChEBI" id="CHEBI:62877"/>
        <dbReference type="EC" id="4.1.2.4"/>
    </reaction>
</comment>
<feature type="active site" description="Schiff-base intermediate with acetaldehyde" evidence="6">
    <location>
        <position position="163"/>
    </location>
</feature>
<comment type="subcellular location">
    <subcellularLocation>
        <location evidence="6">Cytoplasm</location>
    </subcellularLocation>
</comment>
<comment type="similarity">
    <text evidence="1 6">Belongs to the DeoC/FbaB aldolase family. DeoC type 1 subfamily.</text>
</comment>
<dbReference type="RefSeq" id="WP_239693350.1">
    <property type="nucleotide sequence ID" value="NZ_LRML01000003.1"/>
</dbReference>
<evidence type="ECO:0000313" key="7">
    <source>
        <dbReference type="EMBL" id="MFC6998311.1"/>
    </source>
</evidence>
<reference evidence="8" key="1">
    <citation type="journal article" date="2019" name="Int. J. Syst. Evol. Microbiol.">
        <title>The Global Catalogue of Microorganisms (GCM) 10K type strain sequencing project: providing services to taxonomists for standard genome sequencing and annotation.</title>
        <authorList>
            <consortium name="The Broad Institute Genomics Platform"/>
            <consortium name="The Broad Institute Genome Sequencing Center for Infectious Disease"/>
            <person name="Wu L."/>
            <person name="Ma J."/>
        </authorList>
    </citation>
    <scope>NUCLEOTIDE SEQUENCE [LARGE SCALE GENOMIC DNA]</scope>
    <source>
        <strain evidence="8">CGMCC 4.7393</strain>
    </source>
</reference>
<comment type="function">
    <text evidence="6">Catalyzes a reversible aldol reaction between acetaldehyde and D-glyceraldehyde 3-phosphate to generate 2-deoxy-D-ribose 5-phosphate.</text>
</comment>
<keyword evidence="8" id="KW-1185">Reference proteome</keyword>
<evidence type="ECO:0000256" key="3">
    <source>
        <dbReference type="ARBA" id="ARBA00023239"/>
    </source>
</evidence>
<dbReference type="PIRSF" id="PIRSF001357">
    <property type="entry name" value="DeoC"/>
    <property type="match status" value="1"/>
</dbReference>
<dbReference type="InterPro" id="IPR028581">
    <property type="entry name" value="DeoC_typeI"/>
</dbReference>
<accession>A0ABW2DNG3</accession>
<dbReference type="Pfam" id="PF01791">
    <property type="entry name" value="DeoC"/>
    <property type="match status" value="1"/>
</dbReference>
<protein>
    <recommendedName>
        <fullName evidence="6">Deoxyribose-phosphate aldolase</fullName>
        <shortName evidence="6">DERA</shortName>
        <ecNumber evidence="6">4.1.2.4</ecNumber>
    </recommendedName>
    <alternativeName>
        <fullName evidence="6">2-deoxy-D-ribose 5-phosphate aldolase</fullName>
    </alternativeName>
    <alternativeName>
        <fullName evidence="6">Phosphodeoxyriboaldolase</fullName>
        <shortName evidence="6">Deoxyriboaldolase</shortName>
    </alternativeName>
</protein>
<dbReference type="SUPFAM" id="SSF51569">
    <property type="entry name" value="Aldolase"/>
    <property type="match status" value="1"/>
</dbReference>
<feature type="active site" description="Proton donor/acceptor" evidence="6">
    <location>
        <position position="99"/>
    </location>
</feature>
<dbReference type="PANTHER" id="PTHR10889:SF1">
    <property type="entry name" value="DEOXYRIBOSE-PHOSPHATE ALDOLASE"/>
    <property type="match status" value="1"/>
</dbReference>
<dbReference type="Gene3D" id="3.20.20.70">
    <property type="entry name" value="Aldolase class I"/>
    <property type="match status" value="1"/>
</dbReference>
<dbReference type="GO" id="GO:0004139">
    <property type="term" value="F:deoxyribose-phosphate aldolase activity"/>
    <property type="evidence" value="ECO:0007669"/>
    <property type="project" value="UniProtKB-EC"/>
</dbReference>
<proteinExistence type="inferred from homology"/>
<comment type="caution">
    <text evidence="7">The sequence shown here is derived from an EMBL/GenBank/DDBJ whole genome shotgun (WGS) entry which is preliminary data.</text>
</comment>
<dbReference type="CDD" id="cd00959">
    <property type="entry name" value="DeoC"/>
    <property type="match status" value="1"/>
</dbReference>